<accession>A0A084WMW0</accession>
<organism evidence="1">
    <name type="scientific">Anopheles sinensis</name>
    <name type="common">Mosquito</name>
    <dbReference type="NCBI Taxonomy" id="74873"/>
    <lineage>
        <taxon>Eukaryota</taxon>
        <taxon>Metazoa</taxon>
        <taxon>Ecdysozoa</taxon>
        <taxon>Arthropoda</taxon>
        <taxon>Hexapoda</taxon>
        <taxon>Insecta</taxon>
        <taxon>Pterygota</taxon>
        <taxon>Neoptera</taxon>
        <taxon>Endopterygota</taxon>
        <taxon>Diptera</taxon>
        <taxon>Nematocera</taxon>
        <taxon>Culicoidea</taxon>
        <taxon>Culicidae</taxon>
        <taxon>Anophelinae</taxon>
        <taxon>Anopheles</taxon>
    </lineage>
</organism>
<dbReference type="EMBL" id="KE525352">
    <property type="protein sequence ID" value="KFB51554.1"/>
    <property type="molecule type" value="Genomic_DNA"/>
</dbReference>
<evidence type="ECO:0000313" key="1">
    <source>
        <dbReference type="EMBL" id="KFB51554.1"/>
    </source>
</evidence>
<gene>
    <name evidence="1" type="ORF">ZHAS_00019620</name>
</gene>
<reference evidence="2" key="2">
    <citation type="submission" date="2020-05" db="UniProtKB">
        <authorList>
            <consortium name="EnsemblMetazoa"/>
        </authorList>
    </citation>
    <scope>IDENTIFICATION</scope>
</reference>
<keyword evidence="3" id="KW-1185">Reference proteome</keyword>
<reference evidence="1 3" key="1">
    <citation type="journal article" date="2014" name="BMC Genomics">
        <title>Genome sequence of Anopheles sinensis provides insight into genetics basis of mosquito competence for malaria parasites.</title>
        <authorList>
            <person name="Zhou D."/>
            <person name="Zhang D."/>
            <person name="Ding G."/>
            <person name="Shi L."/>
            <person name="Hou Q."/>
            <person name="Ye Y."/>
            <person name="Xu Y."/>
            <person name="Zhou H."/>
            <person name="Xiong C."/>
            <person name="Li S."/>
            <person name="Yu J."/>
            <person name="Hong S."/>
            <person name="Yu X."/>
            <person name="Zou P."/>
            <person name="Chen C."/>
            <person name="Chang X."/>
            <person name="Wang W."/>
            <person name="Lv Y."/>
            <person name="Sun Y."/>
            <person name="Ma L."/>
            <person name="Shen B."/>
            <person name="Zhu C."/>
        </authorList>
    </citation>
    <scope>NUCLEOTIDE SEQUENCE [LARGE SCALE GENOMIC DNA]</scope>
</reference>
<dbReference type="EnsemblMetazoa" id="ASIC019620-RA">
    <property type="protein sequence ID" value="ASIC019620-PA"/>
    <property type="gene ID" value="ASIC019620"/>
</dbReference>
<dbReference type="EMBL" id="ATLV01024521">
    <property type="status" value="NOT_ANNOTATED_CDS"/>
    <property type="molecule type" value="Genomic_DNA"/>
</dbReference>
<proteinExistence type="predicted"/>
<dbReference type="AlphaFoldDB" id="A0A084WMW0"/>
<evidence type="ECO:0000313" key="3">
    <source>
        <dbReference type="Proteomes" id="UP000030765"/>
    </source>
</evidence>
<dbReference type="VEuPathDB" id="VectorBase:ASIC019620"/>
<evidence type="ECO:0000313" key="2">
    <source>
        <dbReference type="EnsemblMetazoa" id="ASIC019620-PA"/>
    </source>
</evidence>
<sequence>MESSVAAAFEIIKTEYMKATSNDTTLSECKEKEELRRQIASKRERLNEVKRLVSGER</sequence>
<name>A0A084WMW0_ANOSI</name>
<dbReference type="Proteomes" id="UP000030765">
    <property type="component" value="Unassembled WGS sequence"/>
</dbReference>
<protein>
    <submittedName>
        <fullName evidence="1 2">80 kDa MCM3-associated protein</fullName>
    </submittedName>
</protein>